<name>F0JAV7_NEOCL</name>
<protein>
    <submittedName>
        <fullName evidence="3">SRS domain-containing protein</fullName>
    </submittedName>
</protein>
<dbReference type="SUPFAM" id="SSF74877">
    <property type="entry name" value="Major surface antigen p30, SAG1"/>
    <property type="match status" value="2"/>
</dbReference>
<gene>
    <name evidence="4" type="ORF">BN1204_068873</name>
    <name evidence="3" type="ORF">NCLIV_068873</name>
</gene>
<evidence type="ECO:0000256" key="1">
    <source>
        <dbReference type="SAM" id="SignalP"/>
    </source>
</evidence>
<dbReference type="EMBL" id="CADU01000224">
    <property type="protein sequence ID" value="CCA30010.1"/>
    <property type="molecule type" value="Genomic_DNA"/>
</dbReference>
<reference evidence="3" key="2">
    <citation type="submission" date="2011-03" db="EMBL/GenBank/DDBJ databases">
        <authorList>
            <person name="Aslett M."/>
        </authorList>
    </citation>
    <scope>NUCLEOTIDE SEQUENCE</scope>
    <source>
        <strain evidence="3">Liverpool</strain>
    </source>
</reference>
<feature type="domain" description="SRS" evidence="2">
    <location>
        <begin position="44"/>
        <end position="177"/>
    </location>
</feature>
<evidence type="ECO:0000313" key="3">
    <source>
        <dbReference type="EMBL" id="CCA30010.1"/>
    </source>
</evidence>
<dbReference type="Pfam" id="PF04092">
    <property type="entry name" value="SAG"/>
    <property type="match status" value="2"/>
</dbReference>
<evidence type="ECO:0000313" key="4">
    <source>
        <dbReference type="EMBL" id="CEL71223.1"/>
    </source>
</evidence>
<proteinExistence type="predicted"/>
<dbReference type="AlphaFoldDB" id="F0JAV7"/>
<keyword evidence="1" id="KW-0732">Signal</keyword>
<organism>
    <name type="scientific">Neospora caninum (strain Liverpool)</name>
    <dbReference type="NCBI Taxonomy" id="572307"/>
    <lineage>
        <taxon>Eukaryota</taxon>
        <taxon>Sar</taxon>
        <taxon>Alveolata</taxon>
        <taxon>Apicomplexa</taxon>
        <taxon>Conoidasida</taxon>
        <taxon>Coccidia</taxon>
        <taxon>Eucoccidiorida</taxon>
        <taxon>Eimeriorina</taxon>
        <taxon>Sarcocystidae</taxon>
        <taxon>Neospora</taxon>
    </lineage>
</organism>
<dbReference type="InterPro" id="IPR036755">
    <property type="entry name" value="SRS_dom_sf"/>
</dbReference>
<evidence type="ECO:0000259" key="2">
    <source>
        <dbReference type="Pfam" id="PF04092"/>
    </source>
</evidence>
<feature type="chain" id="PRO_5007654925" evidence="1">
    <location>
        <begin position="32"/>
        <end position="354"/>
    </location>
</feature>
<dbReference type="InterPro" id="IPR007226">
    <property type="entry name" value="SRS_dom"/>
</dbReference>
<feature type="signal peptide" evidence="1">
    <location>
        <begin position="1"/>
        <end position="31"/>
    </location>
</feature>
<dbReference type="VEuPathDB" id="ToxoDB:NCLIV_068873"/>
<reference evidence="4" key="3">
    <citation type="journal article" date="2015" name="PLoS ONE">
        <title>Comprehensive Evaluation of Toxoplasma gondii VEG and Neospora caninum LIV Genomes with Tachyzoite Stage Transcriptome and Proteome Defines Novel Transcript Features.</title>
        <authorList>
            <person name="Ramaprasad A."/>
            <person name="Mourier T."/>
            <person name="Naeem R."/>
            <person name="Malas T.B."/>
            <person name="Moussa E."/>
            <person name="Panigrahi A."/>
            <person name="Vermont S.J."/>
            <person name="Otto T.D."/>
            <person name="Wastling J."/>
            <person name="Pain A."/>
        </authorList>
    </citation>
    <scope>NUCLEOTIDE SEQUENCE</scope>
    <source>
        <strain evidence="4">Liverpool</strain>
    </source>
</reference>
<dbReference type="GO" id="GO:0016020">
    <property type="term" value="C:membrane"/>
    <property type="evidence" value="ECO:0007669"/>
    <property type="project" value="InterPro"/>
</dbReference>
<dbReference type="Gene3D" id="2.60.40.1320">
    <property type="entry name" value="SRS domain"/>
    <property type="match status" value="2"/>
</dbReference>
<sequence length="354" mass="37675">MAQGCALPRVSRCFLAFFLAGVLLEPSSSHASSSANSSSTPVPSCDTVQKAEVSLQGELLLTVGPDEESVLFKCSSAQETTLDPPNQENVYNKDSCSEAVLLQSLFASATLEKEKNNPEEGDAQTPTYKLTVPSESRTANDTVLYYKCKLQPASDSMRSHEIQGVQAGKECKVKITVEGVPPKDLENEQIEEQQTSIIECASANATEEASVSAESPLSFKCGQGLTLEPRALTDVFNDRDGKCTPQVTLQSLVDATLENTGTDTHQNEQSVYQLAVKTAPSEDTALCYKCVPSSSSNQKDKTAAGGEGSTEEACLLKISVKGDATSAAERTWTAAQWAVAVFVAGQVLRGVVDV</sequence>
<accession>F0JAV7</accession>
<dbReference type="EMBL" id="LN714488">
    <property type="protein sequence ID" value="CEL71223.1"/>
    <property type="molecule type" value="Genomic_DNA"/>
</dbReference>
<feature type="domain" description="SRS" evidence="2">
    <location>
        <begin position="199"/>
        <end position="320"/>
    </location>
</feature>
<reference evidence="3" key="1">
    <citation type="submission" date="2011-03" db="EMBL/GenBank/DDBJ databases">
        <title>Comparative genomics and transcriptomics of Neospora caninum and Toxoplasma gondii.</title>
        <authorList>
            <person name="Reid A.J."/>
            <person name="Sohal A."/>
            <person name="Harris D."/>
            <person name="Quail M."/>
            <person name="Sanders M."/>
            <person name="Berriman M."/>
            <person name="Wastling J.M."/>
            <person name="Pain A."/>
        </authorList>
    </citation>
    <scope>NUCLEOTIDE SEQUENCE</scope>
    <source>
        <strain evidence="3">Liverpool</strain>
    </source>
</reference>